<sequence length="878" mass="95443">MKLQRLRIENFKLFRAPFEIDGLTDGLNLFAAPNESGKSTVAEAIRAAFFERHRSSAVEHLRPWGESSATPTVEVDFELDGKPCRLTKAFLGKKRCELVIDGRPMDGAVAEDHLAALLGFRFPGKGASTPEHMGIPGLLWIRQGTSHDIASAVGFASDHLRNALGESLGELAASNGDAVLKAVEAERNELLTQSTGVPRGVYADANKLRAELEEKLEELLADVESYRSGVDRLSGLRRDHQRDEAAKPWTALREQLVVAQQRLDEAKGLDQKKTAQEAALKQIGAQVSSWRTQLQAMEREEATLAQREKNLQATQEGLARAIGELQAWEPRHAAAAKADAAAREALRLARQAASRVAQEKTVESLAEQFAVLLQSHEKAKAEQEKVTRLQAEAQALAVPEGELRRLRHCADALRTAQARLDAVATALEFELQPSAGVRVAGEELSGSTRRTVIARTDIEIEGVGRITVLPGGADLESLAIERDQARDELAALLQGLRAESIAAVEERVRQQALRKSEAAAAEAVLAALAPKGLGALAADMATREARLAEARKVLQDMPPAPADDAASLSSPQAESQEVAARAALETASAALNDAKVAAGNAREQVKAAEDELAAVKATLDDPARAGRKTEAGGALTDALAQQSAIQDKVAELAQRLQTINLPVLAQDVERLDRSVRQAEAAHNQRATEITRLEAELEARGALGQEEAASETQRELEHATRRCTELERRARALDHLLKLLREKRSALAQRLRAPLQKHLDHYLQILFPGAQVEVGEDLSPGRITRQGLRGAQSGAFEELSVGAREQMGVVARLAYADLLREARKPTLLILDDALVNTDEERLRQMKRVLYDAAARHQILIFSCHPEAWRDLGVVARSIP</sequence>
<comment type="caution">
    <text evidence="4">The sequence shown here is derived from an EMBL/GenBank/DDBJ whole genome shotgun (WGS) entry which is preliminary data.</text>
</comment>
<dbReference type="EMBL" id="RXOE01000001">
    <property type="protein sequence ID" value="RTQ37636.1"/>
    <property type="molecule type" value="Genomic_DNA"/>
</dbReference>
<evidence type="ECO:0000313" key="4">
    <source>
        <dbReference type="EMBL" id="RTQ37636.1"/>
    </source>
</evidence>
<feature type="coiled-coil region" evidence="1">
    <location>
        <begin position="675"/>
        <end position="742"/>
    </location>
</feature>
<reference evidence="4 5" key="1">
    <citation type="submission" date="2018-12" db="EMBL/GenBank/DDBJ databases">
        <title>The genome of Variovorax gossypii DSM 100435.</title>
        <authorList>
            <person name="Gao J."/>
            <person name="Sun J."/>
        </authorList>
    </citation>
    <scope>NUCLEOTIDE SEQUENCE [LARGE SCALE GENOMIC DNA]</scope>
    <source>
        <strain evidence="4 5">DSM 100435</strain>
    </source>
</reference>
<dbReference type="InterPro" id="IPR027417">
    <property type="entry name" value="P-loop_NTPase"/>
</dbReference>
<evidence type="ECO:0000259" key="3">
    <source>
        <dbReference type="Pfam" id="PF13476"/>
    </source>
</evidence>
<proteinExistence type="predicted"/>
<organism evidence="4 5">
    <name type="scientific">Variovorax gossypii</name>
    <dbReference type="NCBI Taxonomy" id="1679495"/>
    <lineage>
        <taxon>Bacteria</taxon>
        <taxon>Pseudomonadati</taxon>
        <taxon>Pseudomonadota</taxon>
        <taxon>Betaproteobacteria</taxon>
        <taxon>Burkholderiales</taxon>
        <taxon>Comamonadaceae</taxon>
        <taxon>Variovorax</taxon>
    </lineage>
</organism>
<dbReference type="InterPro" id="IPR038729">
    <property type="entry name" value="Rad50/SbcC_AAA"/>
</dbReference>
<dbReference type="SUPFAM" id="SSF52540">
    <property type="entry name" value="P-loop containing nucleoside triphosphate hydrolases"/>
    <property type="match status" value="1"/>
</dbReference>
<feature type="compositionally biased region" description="Low complexity" evidence="2">
    <location>
        <begin position="562"/>
        <end position="571"/>
    </location>
</feature>
<feature type="coiled-coil region" evidence="1">
    <location>
        <begin position="202"/>
        <end position="229"/>
    </location>
</feature>
<feature type="domain" description="Rad50/SbcC-type AAA" evidence="3">
    <location>
        <begin position="5"/>
        <end position="56"/>
    </location>
</feature>
<feature type="region of interest" description="Disordered" evidence="2">
    <location>
        <begin position="557"/>
        <end position="578"/>
    </location>
</feature>
<dbReference type="OrthoDB" id="9764467at2"/>
<dbReference type="PANTHER" id="PTHR41259:SF1">
    <property type="entry name" value="DOUBLE-STRAND BREAK REPAIR RAD50 ATPASE, PUTATIVE-RELATED"/>
    <property type="match status" value="1"/>
</dbReference>
<gene>
    <name evidence="4" type="ORF">EJP69_02735</name>
</gene>
<accession>A0A431TUC6</accession>
<feature type="coiled-coil region" evidence="1">
    <location>
        <begin position="591"/>
        <end position="618"/>
    </location>
</feature>
<feature type="coiled-coil region" evidence="1">
    <location>
        <begin position="280"/>
        <end position="317"/>
    </location>
</feature>
<dbReference type="AlphaFoldDB" id="A0A431TUC6"/>
<evidence type="ECO:0000256" key="1">
    <source>
        <dbReference type="SAM" id="Coils"/>
    </source>
</evidence>
<dbReference type="Proteomes" id="UP000267418">
    <property type="component" value="Unassembled WGS sequence"/>
</dbReference>
<name>A0A431TUC6_9BURK</name>
<dbReference type="GO" id="GO:0006302">
    <property type="term" value="P:double-strand break repair"/>
    <property type="evidence" value="ECO:0007669"/>
    <property type="project" value="InterPro"/>
</dbReference>
<protein>
    <submittedName>
        <fullName evidence="4">GTP-binding protein</fullName>
    </submittedName>
</protein>
<dbReference type="Pfam" id="PF13476">
    <property type="entry name" value="AAA_23"/>
    <property type="match status" value="1"/>
</dbReference>
<dbReference type="GO" id="GO:0016887">
    <property type="term" value="F:ATP hydrolysis activity"/>
    <property type="evidence" value="ECO:0007669"/>
    <property type="project" value="InterPro"/>
</dbReference>
<evidence type="ECO:0000313" key="5">
    <source>
        <dbReference type="Proteomes" id="UP000267418"/>
    </source>
</evidence>
<keyword evidence="1" id="KW-0175">Coiled coil</keyword>
<dbReference type="Gene3D" id="3.40.50.300">
    <property type="entry name" value="P-loop containing nucleotide triphosphate hydrolases"/>
    <property type="match status" value="2"/>
</dbReference>
<evidence type="ECO:0000256" key="2">
    <source>
        <dbReference type="SAM" id="MobiDB-lite"/>
    </source>
</evidence>
<keyword evidence="5" id="KW-1185">Reference proteome</keyword>
<dbReference type="PANTHER" id="PTHR41259">
    <property type="entry name" value="DOUBLE-STRAND BREAK REPAIR RAD50 ATPASE, PUTATIVE-RELATED"/>
    <property type="match status" value="1"/>
</dbReference>